<evidence type="ECO:0000259" key="2">
    <source>
        <dbReference type="PROSITE" id="PS50041"/>
    </source>
</evidence>
<dbReference type="Pfam" id="PF00059">
    <property type="entry name" value="Lectin_C"/>
    <property type="match status" value="1"/>
</dbReference>
<evidence type="ECO:0000313" key="3">
    <source>
        <dbReference type="Proteomes" id="UP000887540"/>
    </source>
</evidence>
<dbReference type="SUPFAM" id="SSF56436">
    <property type="entry name" value="C-type lectin-like"/>
    <property type="match status" value="1"/>
</dbReference>
<dbReference type="InterPro" id="IPR018378">
    <property type="entry name" value="C-type_lectin_CS"/>
</dbReference>
<evidence type="ECO:0000313" key="4">
    <source>
        <dbReference type="WBParaSite" id="ACRNAN_scaffold10098.g22910.t1"/>
    </source>
</evidence>
<organism evidence="3 4">
    <name type="scientific">Acrobeloides nanus</name>
    <dbReference type="NCBI Taxonomy" id="290746"/>
    <lineage>
        <taxon>Eukaryota</taxon>
        <taxon>Metazoa</taxon>
        <taxon>Ecdysozoa</taxon>
        <taxon>Nematoda</taxon>
        <taxon>Chromadorea</taxon>
        <taxon>Rhabditida</taxon>
        <taxon>Tylenchina</taxon>
        <taxon>Cephalobomorpha</taxon>
        <taxon>Cephaloboidea</taxon>
        <taxon>Cephalobidae</taxon>
        <taxon>Acrobeloides</taxon>
    </lineage>
</organism>
<dbReference type="Proteomes" id="UP000887540">
    <property type="component" value="Unplaced"/>
</dbReference>
<evidence type="ECO:0000256" key="1">
    <source>
        <dbReference type="ARBA" id="ARBA00023157"/>
    </source>
</evidence>
<dbReference type="InterPro" id="IPR001304">
    <property type="entry name" value="C-type_lectin-like"/>
</dbReference>
<accession>A0A914CEP6</accession>
<dbReference type="PROSITE" id="PS50041">
    <property type="entry name" value="C_TYPE_LECTIN_2"/>
    <property type="match status" value="1"/>
</dbReference>
<dbReference type="SMART" id="SM00034">
    <property type="entry name" value="CLECT"/>
    <property type="match status" value="1"/>
</dbReference>
<dbReference type="Gene3D" id="3.10.100.10">
    <property type="entry name" value="Mannose-Binding Protein A, subunit A"/>
    <property type="match status" value="1"/>
</dbReference>
<dbReference type="WBParaSite" id="ACRNAN_scaffold10098.g22910.t1">
    <property type="protein sequence ID" value="ACRNAN_scaffold10098.g22910.t1"/>
    <property type="gene ID" value="ACRNAN_scaffold10098.g22910"/>
</dbReference>
<name>A0A914CEP6_9BILA</name>
<dbReference type="InterPro" id="IPR016186">
    <property type="entry name" value="C-type_lectin-like/link_sf"/>
</dbReference>
<keyword evidence="3" id="KW-1185">Reference proteome</keyword>
<protein>
    <submittedName>
        <fullName evidence="4">C-type lectin domain-containing protein</fullName>
    </submittedName>
</protein>
<dbReference type="PROSITE" id="PS00615">
    <property type="entry name" value="C_TYPE_LECTIN_1"/>
    <property type="match status" value="1"/>
</dbReference>
<reference evidence="4" key="1">
    <citation type="submission" date="2022-11" db="UniProtKB">
        <authorList>
            <consortium name="WormBaseParasite"/>
        </authorList>
    </citation>
    <scope>IDENTIFICATION</scope>
</reference>
<keyword evidence="1" id="KW-1015">Disulfide bond</keyword>
<sequence>MSSWSAGNSQCGDLQPSATLTSIDSVFENVEIAAYASNFTALCANTFFIGLHKQSNTWKWANNDQSKYSNWKVGYPNPNGGDCAALVGNTWVNTNCDISNCFICEYIITQ</sequence>
<dbReference type="InterPro" id="IPR016187">
    <property type="entry name" value="CTDL_fold"/>
</dbReference>
<dbReference type="AlphaFoldDB" id="A0A914CEP6"/>
<feature type="domain" description="C-type lectin" evidence="2">
    <location>
        <begin position="1"/>
        <end position="105"/>
    </location>
</feature>
<proteinExistence type="predicted"/>